<dbReference type="FunFam" id="3.90.1170.50:FF:000006">
    <property type="entry name" value="Carbon monoxide dehydrogenase large chain"/>
    <property type="match status" value="1"/>
</dbReference>
<dbReference type="InterPro" id="IPR008274">
    <property type="entry name" value="AldOxase/xan_DH_MoCoBD1"/>
</dbReference>
<comment type="caution">
    <text evidence="5">The sequence shown here is derived from an EMBL/GenBank/DDBJ whole genome shotgun (WGS) entry which is preliminary data.</text>
</comment>
<keyword evidence="1" id="KW-0500">Molybdenum</keyword>
<accession>A0A250V505</accession>
<dbReference type="PANTHER" id="PTHR11908:SF132">
    <property type="entry name" value="ALDEHYDE OXIDASE 1-RELATED"/>
    <property type="match status" value="1"/>
</dbReference>
<dbReference type="PANTHER" id="PTHR11908">
    <property type="entry name" value="XANTHINE DEHYDROGENASE"/>
    <property type="match status" value="1"/>
</dbReference>
<dbReference type="Pfam" id="PF02738">
    <property type="entry name" value="MoCoBD_1"/>
    <property type="match status" value="1"/>
</dbReference>
<dbReference type="GO" id="GO:0005507">
    <property type="term" value="F:copper ion binding"/>
    <property type="evidence" value="ECO:0007669"/>
    <property type="project" value="InterPro"/>
</dbReference>
<proteinExistence type="predicted"/>
<protein>
    <submittedName>
        <fullName evidence="5">Carbon-monoxide dehydrogenase large subunit</fullName>
        <ecNumber evidence="5">1.2.7.4</ecNumber>
    </submittedName>
</protein>
<dbReference type="GO" id="GO:0043885">
    <property type="term" value="F:anaerobic carbon-monoxide dehydrogenase activity"/>
    <property type="evidence" value="ECO:0007669"/>
    <property type="project" value="UniProtKB-EC"/>
</dbReference>
<dbReference type="InterPro" id="IPR037165">
    <property type="entry name" value="AldOxase/xan_DH_Mopterin-bd_sf"/>
</dbReference>
<dbReference type="STRING" id="1963.AQJ27_02645"/>
<dbReference type="Pfam" id="PF01315">
    <property type="entry name" value="Ald_Xan_dh_C"/>
    <property type="match status" value="1"/>
</dbReference>
<evidence type="ECO:0000256" key="2">
    <source>
        <dbReference type="ARBA" id="ARBA00023002"/>
    </source>
</evidence>
<dbReference type="GO" id="GO:0030151">
    <property type="term" value="F:molybdenum ion binding"/>
    <property type="evidence" value="ECO:0007669"/>
    <property type="project" value="InterPro"/>
</dbReference>
<dbReference type="EC" id="1.2.7.4" evidence="5"/>
<dbReference type="EMBL" id="BDQI01000001">
    <property type="protein sequence ID" value="GAX49182.1"/>
    <property type="molecule type" value="Genomic_DNA"/>
</dbReference>
<dbReference type="Gene3D" id="3.30.365.10">
    <property type="entry name" value="Aldehyde oxidase/xanthine dehydrogenase, molybdopterin binding domain"/>
    <property type="match status" value="4"/>
</dbReference>
<dbReference type="RefSeq" id="WP_067360983.1">
    <property type="nucleotide sequence ID" value="NZ_BDQI01000001.1"/>
</dbReference>
<sequence length="790" mass="85244">MTTTEERPVGFGRMTRKEDARFVRGHGTYVDDVRLPGMLYGAILRSPLAHARIVSVDTSAAEAHPKVKAVITGETLAGLGLAWMPTLSYDTQAVLATDKVRFQGQEVAFVVAEDRYAARDALELIDVEYEPLPPVVDALRALDPDAPVIRDDKEHQSDNHIFDWSAGDKERTDEVFAAADVVVEQDMLYPRVHPAPLETCGTVADMDAITGKLTVWSTTQAPHAHRTIYAMVAGIPEHKIRIISPDIGGGFGNKVGIYPGYVCAVVGSIVTGKPVKWVEDRSENLMSTSFARDYHMHGEIAATKEGKILGLRVRVIADHGAFNATAQPTQFPAGFFGVFTGSYDLAAAHCTVTGVYTDKAPGGVAYACSFRVTEAVYLVERMVDVLADKLGTDPAELRMRNLLRPGQFPYKTQTGWEYDSGDYPRALRLAMDIAHYEDLRREQAEKRERGELMGIGVSFFTEAVGAGPRKHMDILGLGMADGAELRVHPTGKAVLRISVQTQGQGHETTFAQIVAEELGIPPDDVEVVHGDTDQTPFGLGTYGSRSTPVSGAAAAIVARKVRERAKIVASAMLEVGPDDLEWEKGRWFVTGDPDQGRTMTEIALAAHSNLELPEGVEGHLDATCVYNPPNLTFPFGAYICVTDVDADTGQVKVRRFIAVDDCGNRINPMIVEGQVHGGLADGVGMALMQVIAFDEDGNCLGGSFMDYLLPTSVECPSWELGETVTPSPHHPIGAKGVGESATVGSPAAVVNAVVDALKPLGVRHVDMPLTPAAVWRATQGRPLRTDLAIT</sequence>
<dbReference type="InterPro" id="IPR012780">
    <property type="entry name" value="CO_Mo_DH_lsu"/>
</dbReference>
<dbReference type="NCBIfam" id="TIGR02416">
    <property type="entry name" value="CO_dehy_Mo_lg"/>
    <property type="match status" value="1"/>
</dbReference>
<dbReference type="InterPro" id="IPR036856">
    <property type="entry name" value="Ald_Oxase/Xan_DH_a/b_sf"/>
</dbReference>
<dbReference type="SUPFAM" id="SSF56003">
    <property type="entry name" value="Molybdenum cofactor-binding domain"/>
    <property type="match status" value="1"/>
</dbReference>
<reference evidence="6" key="1">
    <citation type="submission" date="2017-05" db="EMBL/GenBank/DDBJ databases">
        <title>Streptomyces olivochromogenes NBRC 3561 whole genome shotgun sequence.</title>
        <authorList>
            <person name="Dohra H."/>
            <person name="Kodani S."/>
        </authorList>
    </citation>
    <scope>NUCLEOTIDE SEQUENCE [LARGE SCALE GENOMIC DNA]</scope>
    <source>
        <strain evidence="6">NBRC 3561</strain>
    </source>
</reference>
<dbReference type="Pfam" id="PF20256">
    <property type="entry name" value="MoCoBD_2"/>
    <property type="match status" value="1"/>
</dbReference>
<gene>
    <name evidence="5" type="ORF">SO3561_00670</name>
</gene>
<dbReference type="Proteomes" id="UP000217446">
    <property type="component" value="Unassembled WGS sequence"/>
</dbReference>
<evidence type="ECO:0000259" key="4">
    <source>
        <dbReference type="SMART" id="SM01008"/>
    </source>
</evidence>
<dbReference type="InterPro" id="IPR016208">
    <property type="entry name" value="Ald_Oxase/xanthine_DH-like"/>
</dbReference>
<dbReference type="GO" id="GO:0005506">
    <property type="term" value="F:iron ion binding"/>
    <property type="evidence" value="ECO:0007669"/>
    <property type="project" value="InterPro"/>
</dbReference>
<evidence type="ECO:0000256" key="3">
    <source>
        <dbReference type="ARBA" id="ARBA00053029"/>
    </source>
</evidence>
<dbReference type="InterPro" id="IPR000674">
    <property type="entry name" value="Ald_Oxase/Xan_DH_a/b"/>
</dbReference>
<comment type="cofactor">
    <cofactor evidence="3">
        <name>Mo-molybdopterin cytosine dinucleotide</name>
        <dbReference type="ChEBI" id="CHEBI:71308"/>
    </cofactor>
</comment>
<name>A0A250V505_STROL</name>
<dbReference type="SMART" id="SM01008">
    <property type="entry name" value="Ald_Xan_dh_C"/>
    <property type="match status" value="1"/>
</dbReference>
<dbReference type="SUPFAM" id="SSF54665">
    <property type="entry name" value="CO dehydrogenase molybdoprotein N-domain-like"/>
    <property type="match status" value="1"/>
</dbReference>
<feature type="domain" description="Aldehyde oxidase/xanthine dehydrogenase a/b hammerhead" evidence="4">
    <location>
        <begin position="24"/>
        <end position="133"/>
    </location>
</feature>
<keyword evidence="2 5" id="KW-0560">Oxidoreductase</keyword>
<keyword evidence="6" id="KW-1185">Reference proteome</keyword>
<evidence type="ECO:0000313" key="6">
    <source>
        <dbReference type="Proteomes" id="UP000217446"/>
    </source>
</evidence>
<organism evidence="5 6">
    <name type="scientific">Streptomyces olivochromogenes</name>
    <dbReference type="NCBI Taxonomy" id="1963"/>
    <lineage>
        <taxon>Bacteria</taxon>
        <taxon>Bacillati</taxon>
        <taxon>Actinomycetota</taxon>
        <taxon>Actinomycetes</taxon>
        <taxon>Kitasatosporales</taxon>
        <taxon>Streptomycetaceae</taxon>
        <taxon>Streptomyces</taxon>
    </lineage>
</organism>
<dbReference type="InterPro" id="IPR046867">
    <property type="entry name" value="AldOxase/xan_DH_MoCoBD2"/>
</dbReference>
<evidence type="ECO:0000256" key="1">
    <source>
        <dbReference type="ARBA" id="ARBA00022505"/>
    </source>
</evidence>
<dbReference type="FunFam" id="3.30.365.10:FF:000001">
    <property type="entry name" value="Xanthine dehydrogenase oxidase"/>
    <property type="match status" value="1"/>
</dbReference>
<evidence type="ECO:0000313" key="5">
    <source>
        <dbReference type="EMBL" id="GAX49182.1"/>
    </source>
</evidence>
<dbReference type="AlphaFoldDB" id="A0A250V505"/>
<dbReference type="Gene3D" id="3.90.1170.50">
    <property type="entry name" value="Aldehyde oxidase/xanthine dehydrogenase, a/b hammerhead"/>
    <property type="match status" value="1"/>
</dbReference>